<dbReference type="GO" id="GO:0031526">
    <property type="term" value="C:brush border membrane"/>
    <property type="evidence" value="ECO:0007669"/>
    <property type="project" value="TreeGrafter"/>
</dbReference>
<feature type="transmembrane region" description="Helical" evidence="8">
    <location>
        <begin position="265"/>
        <end position="284"/>
    </location>
</feature>
<dbReference type="KEGG" id="pcoo:112861714"/>
<evidence type="ECO:0000256" key="4">
    <source>
        <dbReference type="ARBA" id="ARBA00022989"/>
    </source>
</evidence>
<evidence type="ECO:0000256" key="3">
    <source>
        <dbReference type="ARBA" id="ARBA00022692"/>
    </source>
</evidence>
<keyword evidence="6" id="KW-0479">Metal-binding</keyword>
<keyword evidence="3 8" id="KW-0812">Transmembrane</keyword>
<evidence type="ECO:0000313" key="9">
    <source>
        <dbReference type="Proteomes" id="UP000515131"/>
    </source>
</evidence>
<dbReference type="GO" id="GO:0035725">
    <property type="term" value="P:sodium ion transmembrane transport"/>
    <property type="evidence" value="ECO:0007669"/>
    <property type="project" value="TreeGrafter"/>
</dbReference>
<evidence type="ECO:0000256" key="8">
    <source>
        <dbReference type="SAM" id="Phobius"/>
    </source>
</evidence>
<feature type="transmembrane region" description="Helical" evidence="8">
    <location>
        <begin position="340"/>
        <end position="360"/>
    </location>
</feature>
<keyword evidence="6" id="KW-0915">Sodium</keyword>
<evidence type="ECO:0000313" key="10">
    <source>
        <dbReference type="RefSeq" id="XP_025780856.1"/>
    </source>
</evidence>
<reference evidence="10" key="1">
    <citation type="submission" date="2025-08" db="UniProtKB">
        <authorList>
            <consortium name="RefSeq"/>
        </authorList>
    </citation>
    <scope>IDENTIFICATION</scope>
    <source>
        <tissue evidence="10">Blood</tissue>
    </source>
</reference>
<dbReference type="GeneID" id="112861714"/>
<dbReference type="GO" id="GO:0015175">
    <property type="term" value="F:neutral L-amino acid transmembrane transporter activity"/>
    <property type="evidence" value="ECO:0007669"/>
    <property type="project" value="TreeGrafter"/>
</dbReference>
<dbReference type="PANTHER" id="PTHR11616">
    <property type="entry name" value="SODIUM/CHLORIDE DEPENDENT TRANSPORTER"/>
    <property type="match status" value="1"/>
</dbReference>
<dbReference type="Proteomes" id="UP000515131">
    <property type="component" value="Unplaced"/>
</dbReference>
<evidence type="ECO:0000256" key="6">
    <source>
        <dbReference type="PIRSR" id="PIRSR600175-1"/>
    </source>
</evidence>
<comment type="subcellular location">
    <subcellularLocation>
        <location evidence="1">Membrane</location>
        <topology evidence="1">Multi-pass membrane protein</topology>
    </subcellularLocation>
</comment>
<accession>A0A6P6HYY8</accession>
<gene>
    <name evidence="10" type="primary">SLC6A19</name>
</gene>
<evidence type="ECO:0000256" key="2">
    <source>
        <dbReference type="ARBA" id="ARBA00022448"/>
    </source>
</evidence>
<dbReference type="GO" id="GO:0046872">
    <property type="term" value="F:metal ion binding"/>
    <property type="evidence" value="ECO:0007669"/>
    <property type="project" value="UniProtKB-KW"/>
</dbReference>
<dbReference type="SUPFAM" id="SSF161070">
    <property type="entry name" value="SNF-like"/>
    <property type="match status" value="2"/>
</dbReference>
<name>A0A6P6HYY8_PUMCO</name>
<protein>
    <submittedName>
        <fullName evidence="10">Sodium-dependent neutral amino acid transporter B(0)AT1</fullName>
    </submittedName>
</protein>
<evidence type="ECO:0000256" key="7">
    <source>
        <dbReference type="SAM" id="MobiDB-lite"/>
    </source>
</evidence>
<proteinExistence type="predicted"/>
<dbReference type="CTD" id="340024"/>
<feature type="transmembrane region" description="Helical" evidence="8">
    <location>
        <begin position="296"/>
        <end position="319"/>
    </location>
</feature>
<keyword evidence="5 8" id="KW-0472">Membrane</keyword>
<dbReference type="PANTHER" id="PTHR11616:SF125">
    <property type="entry name" value="SODIUM-DEPENDENT NEUTRAL AMINO ACID TRANSPORTER B(0)AT1"/>
    <property type="match status" value="1"/>
</dbReference>
<organism evidence="9 10">
    <name type="scientific">Puma concolor</name>
    <name type="common">Mountain lion</name>
    <name type="synonym">Felis concolor</name>
    <dbReference type="NCBI Taxonomy" id="9696"/>
    <lineage>
        <taxon>Eukaryota</taxon>
        <taxon>Metazoa</taxon>
        <taxon>Chordata</taxon>
        <taxon>Craniata</taxon>
        <taxon>Vertebrata</taxon>
        <taxon>Euteleostomi</taxon>
        <taxon>Mammalia</taxon>
        <taxon>Eutheria</taxon>
        <taxon>Laurasiatheria</taxon>
        <taxon>Carnivora</taxon>
        <taxon>Feliformia</taxon>
        <taxon>Felidae</taxon>
        <taxon>Felinae</taxon>
        <taxon>Puma</taxon>
    </lineage>
</organism>
<dbReference type="InterPro" id="IPR000175">
    <property type="entry name" value="Na/ntran_symport"/>
</dbReference>
<dbReference type="RefSeq" id="XP_025780856.1">
    <property type="nucleotide sequence ID" value="XM_025925071.1"/>
</dbReference>
<keyword evidence="4 8" id="KW-1133">Transmembrane helix</keyword>
<feature type="binding site" evidence="6">
    <location>
        <position position="239"/>
    </location>
    <ligand>
        <name>Na(+)</name>
        <dbReference type="ChEBI" id="CHEBI:29101"/>
        <label>1</label>
    </ligand>
</feature>
<evidence type="ECO:0000256" key="5">
    <source>
        <dbReference type="ARBA" id="ARBA00023136"/>
    </source>
</evidence>
<dbReference type="AlphaFoldDB" id="A0A6P6HYY8"/>
<feature type="region of interest" description="Disordered" evidence="7">
    <location>
        <begin position="87"/>
        <end position="140"/>
    </location>
</feature>
<feature type="binding site" evidence="6">
    <location>
        <position position="235"/>
    </location>
    <ligand>
        <name>Na(+)</name>
        <dbReference type="ChEBI" id="CHEBI:29101"/>
        <label>1</label>
    </ligand>
</feature>
<dbReference type="Pfam" id="PF00209">
    <property type="entry name" value="SNF"/>
    <property type="match status" value="2"/>
</dbReference>
<keyword evidence="2" id="KW-0813">Transport</keyword>
<dbReference type="PROSITE" id="PS50267">
    <property type="entry name" value="NA_NEUROTRAN_SYMP_3"/>
    <property type="match status" value="2"/>
</dbReference>
<feature type="compositionally biased region" description="Basic and acidic residues" evidence="7">
    <location>
        <begin position="121"/>
        <end position="138"/>
    </location>
</feature>
<evidence type="ECO:0000256" key="1">
    <source>
        <dbReference type="ARBA" id="ARBA00004141"/>
    </source>
</evidence>
<feature type="transmembrane region" description="Helical" evidence="8">
    <location>
        <begin position="389"/>
        <end position="411"/>
    </location>
</feature>
<dbReference type="InterPro" id="IPR037272">
    <property type="entry name" value="SNS_sf"/>
</dbReference>
<feature type="transmembrane region" description="Helical" evidence="8">
    <location>
        <begin position="223"/>
        <end position="244"/>
    </location>
</feature>
<sequence>MVRLVLPNPGLEDRIPSLDQLESIEAKEAGSRPQWDNKAQYMLTCVGFCVGLGNVWRFPYLCQSHGGALWCWLCVLTIFASPASGPCGRQGRNPHESAAGPWAQGGATHAHREASSGAQEAEGRREVTAASDPPRDASHACGPSCKGNILTLINGFDLPEGNVTQENFAEVQQWFNATEPEAYAKLHFQTCDMNSFLSEGVEGTGLAFIVFTEAITKMPVSPLWSVLFFIMLFCLGLSSMFGNMEGVVVPLQDLKIIPEKWPKELLTGLICLGMYLIAFIFTLNSGQYWLSLLDSYAGSIPLLIVAFCEMFAVVYVYGVDRFNRDIEFMIGHKPNIFWQVTWRVVSPLLMLVIFLFFFVVKVNEELIYSVWDPAYEEFPKSQKVTYPGWVYAVVVIVAGVPCLAIPGFAIYKLIRNHCQRRGDRQGLVSRVSTTSINGDLKY</sequence>
<keyword evidence="9" id="KW-1185">Reference proteome</keyword>